<comment type="subcellular location">
    <subcellularLocation>
        <location evidence="3">Cell membrane</location>
        <topology evidence="3">Peripheral membrane protein</topology>
    </subcellularLocation>
</comment>
<keyword evidence="9" id="KW-0472">Membrane</keyword>
<evidence type="ECO:0000256" key="11">
    <source>
        <dbReference type="RuleBase" id="RU361133"/>
    </source>
</evidence>
<dbReference type="InterPro" id="IPR017946">
    <property type="entry name" value="PLC-like_Pdiesterase_TIM-brl"/>
</dbReference>
<dbReference type="Pfam" id="PF00168">
    <property type="entry name" value="C2"/>
    <property type="match status" value="1"/>
</dbReference>
<feature type="compositionally biased region" description="Acidic residues" evidence="12">
    <location>
        <begin position="327"/>
        <end position="336"/>
    </location>
</feature>
<dbReference type="PROSITE" id="PS50007">
    <property type="entry name" value="PIPLC_X_DOMAIN"/>
    <property type="match status" value="1"/>
</dbReference>
<evidence type="ECO:0000256" key="3">
    <source>
        <dbReference type="ARBA" id="ARBA00004202"/>
    </source>
</evidence>
<evidence type="ECO:0000256" key="10">
    <source>
        <dbReference type="ARBA" id="ARBA00023224"/>
    </source>
</evidence>
<dbReference type="SUPFAM" id="SSF47473">
    <property type="entry name" value="EF-hand"/>
    <property type="match status" value="1"/>
</dbReference>
<dbReference type="GO" id="GO:0051209">
    <property type="term" value="P:release of sequestered calcium ion into cytosol"/>
    <property type="evidence" value="ECO:0007669"/>
    <property type="project" value="TreeGrafter"/>
</dbReference>
<dbReference type="SMART" id="SM00148">
    <property type="entry name" value="PLCXc"/>
    <property type="match status" value="1"/>
</dbReference>
<dbReference type="PANTHER" id="PTHR10336">
    <property type="entry name" value="PHOSPHOINOSITIDE-SPECIFIC PHOSPHOLIPASE C FAMILY PROTEIN"/>
    <property type="match status" value="1"/>
</dbReference>
<keyword evidence="5" id="KW-1003">Cell membrane</keyword>
<keyword evidence="8 11" id="KW-0443">Lipid metabolism</keyword>
<gene>
    <name evidence="15" type="ORF">F2Q69_00017706</name>
</gene>
<organism evidence="15 16">
    <name type="scientific">Brassica cretica</name>
    <name type="common">Mustard</name>
    <dbReference type="NCBI Taxonomy" id="69181"/>
    <lineage>
        <taxon>Eukaryota</taxon>
        <taxon>Viridiplantae</taxon>
        <taxon>Streptophyta</taxon>
        <taxon>Embryophyta</taxon>
        <taxon>Tracheophyta</taxon>
        <taxon>Spermatophyta</taxon>
        <taxon>Magnoliopsida</taxon>
        <taxon>eudicotyledons</taxon>
        <taxon>Gunneridae</taxon>
        <taxon>Pentapetalae</taxon>
        <taxon>rosids</taxon>
        <taxon>malvids</taxon>
        <taxon>Brassicales</taxon>
        <taxon>Brassicaceae</taxon>
        <taxon>Brassiceae</taxon>
        <taxon>Brassica</taxon>
    </lineage>
</organism>
<evidence type="ECO:0000256" key="6">
    <source>
        <dbReference type="ARBA" id="ARBA00022801"/>
    </source>
</evidence>
<dbReference type="GO" id="GO:0006950">
    <property type="term" value="P:response to stress"/>
    <property type="evidence" value="ECO:0007669"/>
    <property type="project" value="UniProtKB-ARBA"/>
</dbReference>
<evidence type="ECO:0000259" key="13">
    <source>
        <dbReference type="PROSITE" id="PS50004"/>
    </source>
</evidence>
<feature type="domain" description="C2" evidence="13">
    <location>
        <begin position="455"/>
        <end position="584"/>
    </location>
</feature>
<dbReference type="GO" id="GO:0005886">
    <property type="term" value="C:plasma membrane"/>
    <property type="evidence" value="ECO:0007669"/>
    <property type="project" value="UniProtKB-SubCell"/>
</dbReference>
<accession>A0A8S9QPA7</accession>
<feature type="domain" description="PI-PLC Y-box" evidence="14">
    <location>
        <begin position="373"/>
        <end position="459"/>
    </location>
</feature>
<sequence>MGKEKKTESHSNGSYNYKMFKCFNRKFKINEVQPTNDVRDAFCKFSVGGGGGGGDGDRSSGVMGAEQLCSFLDDHHVHSVTTVAEAQRLIDEVIRRRHHVTRFTRHGLDLDDFFNFLFYDDLNPPIKSHVHQDMTAPLSHYFIYTGHNSYLTGNQLSSDCSEVPVIKALQRGVRVIELDLWPNYTGTDINVLHGRTLTTPVPLIKCLKSIRDYAFSSSPYPVIITLEDHLTAHLQAKMATKIFGQMLYYPESDSLEEFPSPASLLHRIIISTKPPKEYLESRNPLVKQKDSSNVTPSSEEETPGTEEIQTLESMLSCDDYETKSDSDQQEEEEEASEEQKPVYKRLITIHAGKPKGSVKEEMKGAVDKVRRLSLSEQELDRTCSSNSQDVVRFTQKNLLRIYPKGTRINSSNYKPLIGWTHGAQMIAFNMQGYGKSLWMMHGMFRANGGCGYVKKPNFLMKKGFHEEVFNPRKKLPVKVYMGDGWRLDFSHTHFDAYSPPDFYTKIFIVGVPADNAKRKTKIIEDNWYPIWDEEFSFPLTVPELALLRIEVREYDMSEKDDFGGQTCLPVSELRPGIRSVPLYDKKGEKMKSVRLLMRFIFE</sequence>
<comment type="caution">
    <text evidence="15">The sequence shown here is derived from an EMBL/GenBank/DDBJ whole genome shotgun (WGS) entry which is preliminary data.</text>
</comment>
<proteinExistence type="predicted"/>
<keyword evidence="6 11" id="KW-0378">Hydrolase</keyword>
<comment type="catalytic activity">
    <reaction evidence="1 11">
        <text>a 1,2-diacyl-sn-glycero-3-phospho-(1D-myo-inositol-4,5-bisphosphate) + H2O = 1D-myo-inositol 1,4,5-trisphosphate + a 1,2-diacyl-sn-glycerol + H(+)</text>
        <dbReference type="Rhea" id="RHEA:33179"/>
        <dbReference type="ChEBI" id="CHEBI:15377"/>
        <dbReference type="ChEBI" id="CHEBI:15378"/>
        <dbReference type="ChEBI" id="CHEBI:17815"/>
        <dbReference type="ChEBI" id="CHEBI:58456"/>
        <dbReference type="ChEBI" id="CHEBI:203600"/>
        <dbReference type="EC" id="3.1.4.11"/>
    </reaction>
</comment>
<dbReference type="Pfam" id="PF00388">
    <property type="entry name" value="PI-PLC-X"/>
    <property type="match status" value="1"/>
</dbReference>
<dbReference type="InterPro" id="IPR001192">
    <property type="entry name" value="PI-PLC_fam"/>
</dbReference>
<dbReference type="SUPFAM" id="SSF49562">
    <property type="entry name" value="C2 domain (Calcium/lipid-binding domain, CaLB)"/>
    <property type="match status" value="1"/>
</dbReference>
<evidence type="ECO:0000256" key="7">
    <source>
        <dbReference type="ARBA" id="ARBA00022963"/>
    </source>
</evidence>
<dbReference type="GO" id="GO:0004435">
    <property type="term" value="F:phosphatidylinositol-4,5-bisphosphate phospholipase C activity"/>
    <property type="evidence" value="ECO:0007669"/>
    <property type="project" value="UniProtKB-EC"/>
</dbReference>
<protein>
    <recommendedName>
        <fullName evidence="4 11">Phosphoinositide phospholipase C</fullName>
        <ecNumber evidence="4 11">3.1.4.11</ecNumber>
    </recommendedName>
</protein>
<dbReference type="InterPro" id="IPR000008">
    <property type="entry name" value="C2_dom"/>
</dbReference>
<dbReference type="SMART" id="SM00239">
    <property type="entry name" value="C2"/>
    <property type="match status" value="1"/>
</dbReference>
<evidence type="ECO:0000313" key="16">
    <source>
        <dbReference type="Proteomes" id="UP000712600"/>
    </source>
</evidence>
<evidence type="ECO:0000313" key="15">
    <source>
        <dbReference type="EMBL" id="KAF3554644.1"/>
    </source>
</evidence>
<dbReference type="CDD" id="cd00275">
    <property type="entry name" value="C2_PLC_like"/>
    <property type="match status" value="1"/>
</dbReference>
<dbReference type="PRINTS" id="PR00390">
    <property type="entry name" value="PHPHLIPASEC"/>
</dbReference>
<dbReference type="Proteomes" id="UP000712600">
    <property type="component" value="Unassembled WGS sequence"/>
</dbReference>
<evidence type="ECO:0000256" key="2">
    <source>
        <dbReference type="ARBA" id="ARBA00001913"/>
    </source>
</evidence>
<dbReference type="GO" id="GO:0016042">
    <property type="term" value="P:lipid catabolic process"/>
    <property type="evidence" value="ECO:0007669"/>
    <property type="project" value="UniProtKB-KW"/>
</dbReference>
<dbReference type="EC" id="3.1.4.11" evidence="4 11"/>
<evidence type="ECO:0000256" key="4">
    <source>
        <dbReference type="ARBA" id="ARBA00012368"/>
    </source>
</evidence>
<reference evidence="15" key="1">
    <citation type="submission" date="2019-12" db="EMBL/GenBank/DDBJ databases">
        <title>Genome sequencing and annotation of Brassica cretica.</title>
        <authorList>
            <person name="Studholme D.J."/>
            <person name="Sarris P."/>
        </authorList>
    </citation>
    <scope>NUCLEOTIDE SEQUENCE</scope>
    <source>
        <strain evidence="15">PFS-109/04</strain>
        <tissue evidence="15">Leaf</tissue>
    </source>
</reference>
<dbReference type="Gene3D" id="3.20.20.190">
    <property type="entry name" value="Phosphatidylinositol (PI) phosphodiesterase"/>
    <property type="match status" value="1"/>
</dbReference>
<dbReference type="InterPro" id="IPR035892">
    <property type="entry name" value="C2_domain_sf"/>
</dbReference>
<keyword evidence="10" id="KW-0807">Transducer</keyword>
<feature type="region of interest" description="Disordered" evidence="12">
    <location>
        <begin position="280"/>
        <end position="344"/>
    </location>
</feature>
<dbReference type="InterPro" id="IPR011992">
    <property type="entry name" value="EF-hand-dom_pair"/>
</dbReference>
<dbReference type="PROSITE" id="PS50004">
    <property type="entry name" value="C2"/>
    <property type="match status" value="1"/>
</dbReference>
<dbReference type="AlphaFoldDB" id="A0A8S9QPA7"/>
<evidence type="ECO:0000256" key="5">
    <source>
        <dbReference type="ARBA" id="ARBA00022475"/>
    </source>
</evidence>
<dbReference type="PANTHER" id="PTHR10336:SF101">
    <property type="entry name" value="PHOSPHOINOSITIDE PHOSPHOLIPASE C 6"/>
    <property type="match status" value="1"/>
</dbReference>
<dbReference type="InterPro" id="IPR000909">
    <property type="entry name" value="PLipase_C_PInositol-sp_X_dom"/>
</dbReference>
<name>A0A8S9QPA7_BRACR</name>
<evidence type="ECO:0000256" key="9">
    <source>
        <dbReference type="ARBA" id="ARBA00023136"/>
    </source>
</evidence>
<dbReference type="SMART" id="SM00149">
    <property type="entry name" value="PLCYc"/>
    <property type="match status" value="1"/>
</dbReference>
<dbReference type="InterPro" id="IPR001711">
    <property type="entry name" value="PLipase_C_Pinositol-sp_Y"/>
</dbReference>
<dbReference type="SUPFAM" id="SSF51695">
    <property type="entry name" value="PLC-like phosphodiesterases"/>
    <property type="match status" value="1"/>
</dbReference>
<dbReference type="GO" id="GO:0048015">
    <property type="term" value="P:phosphatidylinositol-mediated signaling"/>
    <property type="evidence" value="ECO:0007669"/>
    <property type="project" value="TreeGrafter"/>
</dbReference>
<dbReference type="Gene3D" id="2.60.40.150">
    <property type="entry name" value="C2 domain"/>
    <property type="match status" value="1"/>
</dbReference>
<evidence type="ECO:0000256" key="1">
    <source>
        <dbReference type="ARBA" id="ARBA00001195"/>
    </source>
</evidence>
<evidence type="ECO:0000259" key="14">
    <source>
        <dbReference type="PROSITE" id="PS50008"/>
    </source>
</evidence>
<keyword evidence="7 11" id="KW-0442">Lipid degradation</keyword>
<evidence type="ECO:0000256" key="12">
    <source>
        <dbReference type="SAM" id="MobiDB-lite"/>
    </source>
</evidence>
<dbReference type="EMBL" id="QGKX02000996">
    <property type="protein sequence ID" value="KAF3554644.1"/>
    <property type="molecule type" value="Genomic_DNA"/>
</dbReference>
<dbReference type="FunFam" id="2.60.40.150:FF:000060">
    <property type="entry name" value="Phosphoinositide phospholipase C"/>
    <property type="match status" value="1"/>
</dbReference>
<dbReference type="Pfam" id="PF00387">
    <property type="entry name" value="PI-PLC-Y"/>
    <property type="match status" value="1"/>
</dbReference>
<comment type="cofactor">
    <cofactor evidence="2">
        <name>Ca(2+)</name>
        <dbReference type="ChEBI" id="CHEBI:29108"/>
    </cofactor>
</comment>
<evidence type="ECO:0000256" key="8">
    <source>
        <dbReference type="ARBA" id="ARBA00023098"/>
    </source>
</evidence>
<dbReference type="PROSITE" id="PS50008">
    <property type="entry name" value="PIPLC_Y_DOMAIN"/>
    <property type="match status" value="1"/>
</dbReference>